<protein>
    <submittedName>
        <fullName evidence="7">O-antigen ligase domain-containing protein</fullName>
    </submittedName>
</protein>
<feature type="transmembrane region" description="Helical" evidence="5">
    <location>
        <begin position="191"/>
        <end position="212"/>
    </location>
</feature>
<evidence type="ECO:0000256" key="5">
    <source>
        <dbReference type="SAM" id="Phobius"/>
    </source>
</evidence>
<feature type="transmembrane region" description="Helical" evidence="5">
    <location>
        <begin position="246"/>
        <end position="261"/>
    </location>
</feature>
<dbReference type="PANTHER" id="PTHR37422">
    <property type="entry name" value="TEICHURONIC ACID BIOSYNTHESIS PROTEIN TUAE"/>
    <property type="match status" value="1"/>
</dbReference>
<keyword evidence="4 5" id="KW-0472">Membrane</keyword>
<feature type="transmembrane region" description="Helical" evidence="5">
    <location>
        <begin position="268"/>
        <end position="285"/>
    </location>
</feature>
<evidence type="ECO:0000313" key="8">
    <source>
        <dbReference type="Proteomes" id="UP000297540"/>
    </source>
</evidence>
<keyword evidence="2 5" id="KW-0812">Transmembrane</keyword>
<dbReference type="GO" id="GO:0016020">
    <property type="term" value="C:membrane"/>
    <property type="evidence" value="ECO:0007669"/>
    <property type="project" value="UniProtKB-SubCell"/>
</dbReference>
<dbReference type="InterPro" id="IPR051533">
    <property type="entry name" value="WaaL-like"/>
</dbReference>
<evidence type="ECO:0000313" key="7">
    <source>
        <dbReference type="EMBL" id="TFF38789.1"/>
    </source>
</evidence>
<feature type="transmembrane region" description="Helical" evidence="5">
    <location>
        <begin position="76"/>
        <end position="96"/>
    </location>
</feature>
<evidence type="ECO:0000256" key="3">
    <source>
        <dbReference type="ARBA" id="ARBA00022989"/>
    </source>
</evidence>
<dbReference type="GO" id="GO:0016874">
    <property type="term" value="F:ligase activity"/>
    <property type="evidence" value="ECO:0007669"/>
    <property type="project" value="UniProtKB-KW"/>
</dbReference>
<evidence type="ECO:0000256" key="1">
    <source>
        <dbReference type="ARBA" id="ARBA00004141"/>
    </source>
</evidence>
<evidence type="ECO:0000256" key="4">
    <source>
        <dbReference type="ARBA" id="ARBA00023136"/>
    </source>
</evidence>
<dbReference type="EMBL" id="SOZE01000005">
    <property type="protein sequence ID" value="TFF38789.1"/>
    <property type="molecule type" value="Genomic_DNA"/>
</dbReference>
<evidence type="ECO:0000259" key="6">
    <source>
        <dbReference type="Pfam" id="PF04932"/>
    </source>
</evidence>
<comment type="caution">
    <text evidence="7">The sequence shown here is derived from an EMBL/GenBank/DDBJ whole genome shotgun (WGS) entry which is preliminary data.</text>
</comment>
<feature type="transmembrane region" description="Helical" evidence="5">
    <location>
        <begin position="426"/>
        <end position="443"/>
    </location>
</feature>
<feature type="transmembrane region" description="Helical" evidence="5">
    <location>
        <begin position="372"/>
        <end position="391"/>
    </location>
</feature>
<keyword evidence="7" id="KW-0436">Ligase</keyword>
<dbReference type="Proteomes" id="UP000297540">
    <property type="component" value="Unassembled WGS sequence"/>
</dbReference>
<gene>
    <name evidence="7" type="ORF">E2R66_07220</name>
</gene>
<feature type="transmembrane region" description="Helical" evidence="5">
    <location>
        <begin position="108"/>
        <end position="126"/>
    </location>
</feature>
<feature type="transmembrane region" description="Helical" evidence="5">
    <location>
        <begin position="403"/>
        <end position="420"/>
    </location>
</feature>
<dbReference type="PANTHER" id="PTHR37422:SF13">
    <property type="entry name" value="LIPOPOLYSACCHARIDE BIOSYNTHESIS PROTEIN PA4999-RELATED"/>
    <property type="match status" value="1"/>
</dbReference>
<dbReference type="Pfam" id="PF04932">
    <property type="entry name" value="Wzy_C"/>
    <property type="match status" value="1"/>
</dbReference>
<organism evidence="7 8">
    <name type="scientific">Mucilaginibacter psychrotolerans</name>
    <dbReference type="NCBI Taxonomy" id="1524096"/>
    <lineage>
        <taxon>Bacteria</taxon>
        <taxon>Pseudomonadati</taxon>
        <taxon>Bacteroidota</taxon>
        <taxon>Sphingobacteriia</taxon>
        <taxon>Sphingobacteriales</taxon>
        <taxon>Sphingobacteriaceae</taxon>
        <taxon>Mucilaginibacter</taxon>
    </lineage>
</organism>
<keyword evidence="8" id="KW-1185">Reference proteome</keyword>
<comment type="subcellular location">
    <subcellularLocation>
        <location evidence="1">Membrane</location>
        <topology evidence="1">Multi-pass membrane protein</topology>
    </subcellularLocation>
</comment>
<feature type="transmembrane region" description="Helical" evidence="5">
    <location>
        <begin position="133"/>
        <end position="152"/>
    </location>
</feature>
<evidence type="ECO:0000256" key="2">
    <source>
        <dbReference type="ARBA" id="ARBA00022692"/>
    </source>
</evidence>
<keyword evidence="3 5" id="KW-1133">Transmembrane helix</keyword>
<sequence>MGKIIFILIAAIFAIQLIRLPGVKKLPWFFTGILLFPPSLVIIPSPSMPFPRLMLYILLFVTLFKEKNWIKQFKQFPFKVPLIILFFLLLCVGLFDERLTLFLQLYRPVTYFLENFFIVFLTFYYVKNINDGLYVFDFIVKLFLLFAIYGMLNYVTRNNEYSAYIASLYGTHDFANDNMITGIKRFRVSSFAWHAIYYGYLVITVLLLETFMFTSLRLPKAKKVFYIIIGVALLINLFLLNSRTPILSLVVGAFIYITFAIKFTKKIAIVFFTIVIGAGAIFFIPKAQDVMMNTINIFTGRGNVKEDGSSMSMRQAQLRASEREFMKNPISGNGFEYITEGLGYSSEEKDRKSNKDLQGFESYYFKLLIEQGILGMVGNLILFVALIVWLVKQYLKVSTFGRKVIVFTSAATAAFLVFIFGTGDMGTFNVFMALLGICIRLVMLNDQRKVIYYSTVTREVLEPADSIGLSSQSI</sequence>
<dbReference type="AlphaFoldDB" id="A0A4Y8SIC5"/>
<feature type="domain" description="O-antigen ligase-related" evidence="6">
    <location>
        <begin position="230"/>
        <end position="378"/>
    </location>
</feature>
<dbReference type="InterPro" id="IPR007016">
    <property type="entry name" value="O-antigen_ligase-rel_domated"/>
</dbReference>
<accession>A0A4Y8SIC5</accession>
<proteinExistence type="predicted"/>
<feature type="transmembrane region" description="Helical" evidence="5">
    <location>
        <begin position="43"/>
        <end position="64"/>
    </location>
</feature>
<name>A0A4Y8SIC5_9SPHI</name>
<feature type="transmembrane region" description="Helical" evidence="5">
    <location>
        <begin position="224"/>
        <end position="240"/>
    </location>
</feature>
<reference evidence="7 8" key="1">
    <citation type="journal article" date="2017" name="Int. J. Syst. Evol. Microbiol.">
        <title>Mucilaginibacterpsychrotolerans sp. nov., isolated from peatlands.</title>
        <authorList>
            <person name="Deng Y."/>
            <person name="Shen L."/>
            <person name="Xu B."/>
            <person name="Liu Y."/>
            <person name="Gu Z."/>
            <person name="Liu H."/>
            <person name="Zhou Y."/>
        </authorList>
    </citation>
    <scope>NUCLEOTIDE SEQUENCE [LARGE SCALE GENOMIC DNA]</scope>
    <source>
        <strain evidence="7 8">NH7-4</strain>
    </source>
</reference>